<dbReference type="PROSITE" id="PS50801">
    <property type="entry name" value="STAS"/>
    <property type="match status" value="1"/>
</dbReference>
<comment type="caution">
    <text evidence="3">The sequence shown here is derived from an EMBL/GenBank/DDBJ whole genome shotgun (WGS) entry which is preliminary data.</text>
</comment>
<organism evidence="3 4">
    <name type="scientific">Streptomyces antnestii</name>
    <dbReference type="NCBI Taxonomy" id="2494256"/>
    <lineage>
        <taxon>Bacteria</taxon>
        <taxon>Bacillati</taxon>
        <taxon>Actinomycetota</taxon>
        <taxon>Actinomycetes</taxon>
        <taxon>Kitasatosporales</taxon>
        <taxon>Streptomycetaceae</taxon>
        <taxon>Streptomyces</taxon>
    </lineage>
</organism>
<dbReference type="PANTHER" id="PTHR33495:SF2">
    <property type="entry name" value="ANTI-SIGMA FACTOR ANTAGONIST TM_1081-RELATED"/>
    <property type="match status" value="1"/>
</dbReference>
<dbReference type="CDD" id="cd07043">
    <property type="entry name" value="STAS_anti-anti-sigma_factors"/>
    <property type="match status" value="1"/>
</dbReference>
<accession>A0A3S2YZM7</accession>
<evidence type="ECO:0000313" key="3">
    <source>
        <dbReference type="EMBL" id="RVU23658.1"/>
    </source>
</evidence>
<reference evidence="3 4" key="1">
    <citation type="submission" date="2019-01" db="EMBL/GenBank/DDBJ databases">
        <title>Genome sequences of Streptomyces and Rhizobium isolates collected from root and soil.</title>
        <authorList>
            <person name="Chhettri S."/>
            <person name="Sevigny J.L."/>
            <person name="Sen A."/>
            <person name="Ennis N."/>
            <person name="Tisa L."/>
        </authorList>
    </citation>
    <scope>NUCLEOTIDE SEQUENCE [LARGE SCALE GENOMIC DNA]</scope>
    <source>
        <strain evidence="3 4">San01</strain>
    </source>
</reference>
<name>A0A3S2YZM7_9ACTN</name>
<dbReference type="AlphaFoldDB" id="A0A3S2YZM7"/>
<dbReference type="InterPro" id="IPR002645">
    <property type="entry name" value="STAS_dom"/>
</dbReference>
<proteinExistence type="predicted"/>
<dbReference type="InterPro" id="IPR036513">
    <property type="entry name" value="STAS_dom_sf"/>
</dbReference>
<keyword evidence="4" id="KW-1185">Reference proteome</keyword>
<feature type="region of interest" description="Disordered" evidence="1">
    <location>
        <begin position="121"/>
        <end position="149"/>
    </location>
</feature>
<dbReference type="SUPFAM" id="SSF52091">
    <property type="entry name" value="SpoIIaa-like"/>
    <property type="match status" value="1"/>
</dbReference>
<sequence>MSTQSHRLIITELASCDGCAVLRVRGELDQSGEELFLGTLGACVDAGHPYLVLDVTALTFCDSRGLYCLLAMRWLLDRRGGRLLLAGAGRRLTELLTQTGSVELLPAQRSVGQALLSLPASHRPVWPPAASPEALDDGPRPPRPRPPSP</sequence>
<protein>
    <submittedName>
        <fullName evidence="3">Anti-sigma factor antagonist</fullName>
    </submittedName>
</protein>
<evidence type="ECO:0000256" key="1">
    <source>
        <dbReference type="SAM" id="MobiDB-lite"/>
    </source>
</evidence>
<gene>
    <name evidence="3" type="ORF">EOT10_16365</name>
</gene>
<dbReference type="Proteomes" id="UP000283128">
    <property type="component" value="Unassembled WGS sequence"/>
</dbReference>
<dbReference type="EMBL" id="RZYA01000007">
    <property type="protein sequence ID" value="RVU23658.1"/>
    <property type="molecule type" value="Genomic_DNA"/>
</dbReference>
<evidence type="ECO:0000259" key="2">
    <source>
        <dbReference type="PROSITE" id="PS50801"/>
    </source>
</evidence>
<evidence type="ECO:0000313" key="4">
    <source>
        <dbReference type="Proteomes" id="UP000283128"/>
    </source>
</evidence>
<dbReference type="PANTHER" id="PTHR33495">
    <property type="entry name" value="ANTI-SIGMA FACTOR ANTAGONIST TM_1081-RELATED-RELATED"/>
    <property type="match status" value="1"/>
</dbReference>
<dbReference type="Pfam" id="PF01740">
    <property type="entry name" value="STAS"/>
    <property type="match status" value="1"/>
</dbReference>
<dbReference type="Gene3D" id="3.30.750.24">
    <property type="entry name" value="STAS domain"/>
    <property type="match status" value="1"/>
</dbReference>
<dbReference type="RefSeq" id="WP_127828954.1">
    <property type="nucleotide sequence ID" value="NZ_RZYA01000007.1"/>
</dbReference>
<dbReference type="OrthoDB" id="4249752at2"/>
<dbReference type="GO" id="GO:0043856">
    <property type="term" value="F:anti-sigma factor antagonist activity"/>
    <property type="evidence" value="ECO:0007669"/>
    <property type="project" value="TreeGrafter"/>
</dbReference>
<feature type="domain" description="STAS" evidence="2">
    <location>
        <begin position="9"/>
        <end position="118"/>
    </location>
</feature>